<feature type="chain" id="PRO_5039682634" evidence="6">
    <location>
        <begin position="35"/>
        <end position="381"/>
    </location>
</feature>
<reference evidence="7 8" key="1">
    <citation type="journal article" date="2015" name="Genome Announc.">
        <title>Complete Genome Sequence and Annotation of Corynebacterium singulare DSM 44357, Isolated from a Human Semen Specimen.</title>
        <authorList>
            <person name="Merten M."/>
            <person name="Brinkrolf K."/>
            <person name="Albersmeier A."/>
            <person name="Kutter Y."/>
            <person name="Ruckert C."/>
            <person name="Tauch A."/>
        </authorList>
    </citation>
    <scope>NUCLEOTIDE SEQUENCE [LARGE SCALE GENOMIC DNA]</scope>
    <source>
        <strain evidence="7">IBS B52218</strain>
    </source>
</reference>
<feature type="signal peptide" evidence="6">
    <location>
        <begin position="1"/>
        <end position="34"/>
    </location>
</feature>
<comment type="subcellular location">
    <subcellularLocation>
        <location evidence="1">Cell envelope</location>
    </subcellularLocation>
</comment>
<keyword evidence="3" id="KW-0479">Metal-binding</keyword>
<dbReference type="AlphaFoldDB" id="A0A0B6F5R9"/>
<evidence type="ECO:0000313" key="8">
    <source>
        <dbReference type="Proteomes" id="UP000031890"/>
    </source>
</evidence>
<dbReference type="KEGG" id="csx:CSING_11400"/>
<evidence type="ECO:0000256" key="4">
    <source>
        <dbReference type="ARBA" id="ARBA00022729"/>
    </source>
</evidence>
<dbReference type="GO" id="GO:0030001">
    <property type="term" value="P:metal ion transport"/>
    <property type="evidence" value="ECO:0007669"/>
    <property type="project" value="InterPro"/>
</dbReference>
<evidence type="ECO:0000256" key="6">
    <source>
        <dbReference type="SAM" id="SignalP"/>
    </source>
</evidence>
<evidence type="ECO:0000313" key="7">
    <source>
        <dbReference type="EMBL" id="AJI79775.1"/>
    </source>
</evidence>
<dbReference type="InterPro" id="IPR050492">
    <property type="entry name" value="Bact_metal-bind_prot9"/>
</dbReference>
<dbReference type="GO" id="GO:0030313">
    <property type="term" value="C:cell envelope"/>
    <property type="evidence" value="ECO:0007669"/>
    <property type="project" value="UniProtKB-SubCell"/>
</dbReference>
<accession>A0A0B6F5R9</accession>
<name>A0A0B6F5R9_9CORY</name>
<feature type="region of interest" description="Disordered" evidence="5">
    <location>
        <begin position="141"/>
        <end position="199"/>
    </location>
</feature>
<proteinExistence type="predicted"/>
<organism evidence="7 8">
    <name type="scientific">Corynebacterium singulare</name>
    <dbReference type="NCBI Taxonomy" id="161899"/>
    <lineage>
        <taxon>Bacteria</taxon>
        <taxon>Bacillati</taxon>
        <taxon>Actinomycetota</taxon>
        <taxon>Actinomycetes</taxon>
        <taxon>Mycobacteriales</taxon>
        <taxon>Corynebacteriaceae</taxon>
        <taxon>Corynebacterium</taxon>
    </lineage>
</organism>
<dbReference type="STRING" id="161899.CSING_11400"/>
<evidence type="ECO:0000256" key="2">
    <source>
        <dbReference type="ARBA" id="ARBA00022448"/>
    </source>
</evidence>
<dbReference type="HOGENOM" id="CLU_016838_0_0_11"/>
<evidence type="ECO:0000256" key="3">
    <source>
        <dbReference type="ARBA" id="ARBA00022723"/>
    </source>
</evidence>
<evidence type="ECO:0000256" key="1">
    <source>
        <dbReference type="ARBA" id="ARBA00004196"/>
    </source>
</evidence>
<dbReference type="GO" id="GO:0046872">
    <property type="term" value="F:metal ion binding"/>
    <property type="evidence" value="ECO:0007669"/>
    <property type="project" value="UniProtKB-KW"/>
</dbReference>
<dbReference type="PANTHER" id="PTHR42953">
    <property type="entry name" value="HIGH-AFFINITY ZINC UPTAKE SYSTEM PROTEIN ZNUA-RELATED"/>
    <property type="match status" value="1"/>
</dbReference>
<dbReference type="Gene3D" id="3.40.50.2300">
    <property type="match status" value="1"/>
</dbReference>
<dbReference type="Proteomes" id="UP000031890">
    <property type="component" value="Chromosome"/>
</dbReference>
<keyword evidence="4 6" id="KW-0732">Signal</keyword>
<dbReference type="Gene3D" id="3.40.50.1980">
    <property type="entry name" value="Nitrogenase molybdenum iron protein domain"/>
    <property type="match status" value="1"/>
</dbReference>
<dbReference type="InterPro" id="IPR006127">
    <property type="entry name" value="ZnuA-like"/>
</dbReference>
<dbReference type="Pfam" id="PF01297">
    <property type="entry name" value="ZnuA"/>
    <property type="match status" value="1"/>
</dbReference>
<dbReference type="SUPFAM" id="SSF53807">
    <property type="entry name" value="Helical backbone' metal receptor"/>
    <property type="match status" value="1"/>
</dbReference>
<dbReference type="EMBL" id="CP010827">
    <property type="protein sequence ID" value="AJI79775.1"/>
    <property type="molecule type" value="Genomic_DNA"/>
</dbReference>
<dbReference type="PANTHER" id="PTHR42953:SF1">
    <property type="entry name" value="METAL-BINDING PROTEIN HI_0362-RELATED"/>
    <property type="match status" value="1"/>
</dbReference>
<gene>
    <name evidence="7" type="ORF">CSING_11400</name>
</gene>
<keyword evidence="2" id="KW-0813">Transport</keyword>
<sequence>MGNMTTPLSRRAWRRPTALLFAATLGCASLTACSSSSDNANGSDGADAENDTIHVVASTSIWADVAQAVVDTAKTDVNVDVEAIVTGNGVDPHHFEPTAADIAKANEADVIIAGGGGYDAWLYQAVKNQDNIIHALPLTEHNHDHDHEGHDHEHAHEEGHEHEHAHEEGHEHEHAHEEGHEHEHEEGHEHEHAHSDEHVSMDEAKKIAAEHPEKITNIEGNEHVWYDAAAIEKVATEVAAMVNKTNPDAKATANPLLKRVEKIKARVEKLPTKNYAQTEPIADYIMKYTDSTDVTPEGYRKATVAEGEPSAADLASFLEAITNGEVDLLIFNPQTETDMTQRIRQAAEDKDIPVVEIGETPPENTNFLDYYEEAVSALEAA</sequence>
<protein>
    <submittedName>
        <fullName evidence="7">ABC-type metal ion transport system, periplasmic component/surface adhesin</fullName>
    </submittedName>
</protein>
<evidence type="ECO:0000256" key="5">
    <source>
        <dbReference type="SAM" id="MobiDB-lite"/>
    </source>
</evidence>